<dbReference type="SUPFAM" id="SSF140111">
    <property type="entry name" value="Endosomal sorting complex assembly domain"/>
    <property type="match status" value="1"/>
</dbReference>
<dbReference type="SUPFAM" id="SSF54495">
    <property type="entry name" value="UBC-like"/>
    <property type="match status" value="1"/>
</dbReference>
<dbReference type="Gene3D" id="3.10.110.10">
    <property type="entry name" value="Ubiquitin Conjugating Enzyme"/>
    <property type="match status" value="1"/>
</dbReference>
<keyword evidence="12" id="KW-1185">Reference proteome</keyword>
<accession>A0A9E7EG37</accession>
<dbReference type="InterPro" id="IPR017916">
    <property type="entry name" value="SB_dom"/>
</dbReference>
<proteinExistence type="inferred from homology"/>
<gene>
    <name evidence="11" type="ORF">MUK42_25931</name>
</gene>
<keyword evidence="6 8" id="KW-0175">Coiled coil</keyword>
<dbReference type="AlphaFoldDB" id="A0A9E7EG37"/>
<feature type="domain" description="UEV" evidence="10">
    <location>
        <begin position="15"/>
        <end position="158"/>
    </location>
</feature>
<keyword evidence="3 7" id="KW-0813">Transport</keyword>
<comment type="similarity">
    <text evidence="2">Belongs to the ubiquitin-conjugating enzyme family. UEV subfamily.</text>
</comment>
<dbReference type="Pfam" id="PF09454">
    <property type="entry name" value="Vps23_core"/>
    <property type="match status" value="1"/>
</dbReference>
<keyword evidence="5 7" id="KW-0653">Protein transport</keyword>
<reference evidence="11" key="1">
    <citation type="submission" date="2022-05" db="EMBL/GenBank/DDBJ databases">
        <title>The Musa troglodytarum L. genome provides insights into the mechanism of non-climacteric behaviour and enrichment of carotenoids.</title>
        <authorList>
            <person name="Wang J."/>
        </authorList>
    </citation>
    <scope>NUCLEOTIDE SEQUENCE</scope>
    <source>
        <tissue evidence="11">Leaf</tissue>
    </source>
</reference>
<evidence type="ECO:0000256" key="8">
    <source>
        <dbReference type="SAM" id="Coils"/>
    </source>
</evidence>
<dbReference type="OrthoDB" id="306304at2759"/>
<keyword evidence="4" id="KW-0967">Endosome</keyword>
<organism evidence="11 12">
    <name type="scientific">Musa troglodytarum</name>
    <name type="common">fe'i banana</name>
    <dbReference type="NCBI Taxonomy" id="320322"/>
    <lineage>
        <taxon>Eukaryota</taxon>
        <taxon>Viridiplantae</taxon>
        <taxon>Streptophyta</taxon>
        <taxon>Embryophyta</taxon>
        <taxon>Tracheophyta</taxon>
        <taxon>Spermatophyta</taxon>
        <taxon>Magnoliopsida</taxon>
        <taxon>Liliopsida</taxon>
        <taxon>Zingiberales</taxon>
        <taxon>Musaceae</taxon>
        <taxon>Musa</taxon>
    </lineage>
</organism>
<dbReference type="Pfam" id="PF05743">
    <property type="entry name" value="UEV"/>
    <property type="match status" value="1"/>
</dbReference>
<evidence type="ECO:0000256" key="1">
    <source>
        <dbReference type="ARBA" id="ARBA00004177"/>
    </source>
</evidence>
<dbReference type="Gene3D" id="6.10.140.820">
    <property type="match status" value="1"/>
</dbReference>
<sequence>MASSSSSARFIDAALRATGERALSYTDCNLKWVIRQHLLALLDDFPTLAPRSDTFTDDDGAASHLLQAHGFLPISSATPHVLVTIWLHRSYPHHAPIVHVFPTDARLLPHDHPFFDPSGAVASPYLHRWRYPSSDLSHLARNLVNIFRLRHPYHFDTTPPPPAADASLASRLEATDRLHARLHRDTKQFQARIGEEIERFGSVQLALRDRAKTIESGLRDLEAERLRLERSLEEKAEDANVLSAWLQVHGGKPQVPDDTEALEAVGERERRMAESEAAAGAIDDVVCALDEALAAGVLDAGAYAKQVRRLAREQFFHNALVRKIQQTSGDLPW</sequence>
<feature type="coiled-coil region" evidence="8">
    <location>
        <begin position="211"/>
        <end position="238"/>
    </location>
</feature>
<dbReference type="PROSITE" id="PS51312">
    <property type="entry name" value="SB"/>
    <property type="match status" value="1"/>
</dbReference>
<dbReference type="Proteomes" id="UP001055439">
    <property type="component" value="Chromosome 1"/>
</dbReference>
<evidence type="ECO:0000313" key="12">
    <source>
        <dbReference type="Proteomes" id="UP001055439"/>
    </source>
</evidence>
<dbReference type="PANTHER" id="PTHR23306">
    <property type="entry name" value="TUMOR SUSCEPTIBILITY GENE 101 PROTEIN-RELATED"/>
    <property type="match status" value="1"/>
</dbReference>
<comment type="subcellular location">
    <subcellularLocation>
        <location evidence="1">Endosome</location>
    </subcellularLocation>
</comment>
<protein>
    <submittedName>
        <fullName evidence="11">Vps23 core domain</fullName>
    </submittedName>
</protein>
<dbReference type="PANTHER" id="PTHR23306:SF21">
    <property type="entry name" value="UBIQUITIN-CONJUGATING ENZYME_RWD-LIKE PROTEIN"/>
    <property type="match status" value="1"/>
</dbReference>
<evidence type="ECO:0000256" key="6">
    <source>
        <dbReference type="ARBA" id="ARBA00023054"/>
    </source>
</evidence>
<evidence type="ECO:0000259" key="10">
    <source>
        <dbReference type="PROSITE" id="PS51322"/>
    </source>
</evidence>
<dbReference type="EMBL" id="CP097502">
    <property type="protein sequence ID" value="URD76190.1"/>
    <property type="molecule type" value="Genomic_DNA"/>
</dbReference>
<dbReference type="CDD" id="cd11685">
    <property type="entry name" value="UEV_TSG101-like"/>
    <property type="match status" value="1"/>
</dbReference>
<dbReference type="PROSITE" id="PS51322">
    <property type="entry name" value="UEV"/>
    <property type="match status" value="1"/>
</dbReference>
<evidence type="ECO:0000256" key="5">
    <source>
        <dbReference type="ARBA" id="ARBA00022927"/>
    </source>
</evidence>
<dbReference type="GO" id="GO:0008333">
    <property type="term" value="P:endosome to lysosome transport"/>
    <property type="evidence" value="ECO:0007669"/>
    <property type="project" value="TreeGrafter"/>
</dbReference>
<dbReference type="GO" id="GO:0000813">
    <property type="term" value="C:ESCRT I complex"/>
    <property type="evidence" value="ECO:0007669"/>
    <property type="project" value="TreeGrafter"/>
</dbReference>
<feature type="domain" description="SB" evidence="9">
    <location>
        <begin position="266"/>
        <end position="333"/>
    </location>
</feature>
<evidence type="ECO:0000256" key="7">
    <source>
        <dbReference type="PROSITE-ProRule" id="PRU00644"/>
    </source>
</evidence>
<dbReference type="InterPro" id="IPR008883">
    <property type="entry name" value="UEV_N"/>
</dbReference>
<dbReference type="GO" id="GO:0043130">
    <property type="term" value="F:ubiquitin binding"/>
    <property type="evidence" value="ECO:0007669"/>
    <property type="project" value="TreeGrafter"/>
</dbReference>
<evidence type="ECO:0000256" key="3">
    <source>
        <dbReference type="ARBA" id="ARBA00022448"/>
    </source>
</evidence>
<dbReference type="InterPro" id="IPR037202">
    <property type="entry name" value="ESCRT_assembly_dom"/>
</dbReference>
<evidence type="ECO:0000256" key="4">
    <source>
        <dbReference type="ARBA" id="ARBA00022753"/>
    </source>
</evidence>
<name>A0A9E7EG37_9LILI</name>
<dbReference type="InterPro" id="IPR016135">
    <property type="entry name" value="UBQ-conjugating_enzyme/RWD"/>
</dbReference>
<dbReference type="GO" id="GO:0015031">
    <property type="term" value="P:protein transport"/>
    <property type="evidence" value="ECO:0007669"/>
    <property type="project" value="UniProtKB-UniRule"/>
</dbReference>
<evidence type="ECO:0000259" key="9">
    <source>
        <dbReference type="PROSITE" id="PS51312"/>
    </source>
</evidence>
<evidence type="ECO:0000256" key="2">
    <source>
        <dbReference type="ARBA" id="ARBA00009594"/>
    </source>
</evidence>
<dbReference type="InterPro" id="IPR052070">
    <property type="entry name" value="ESCRT-I_UEV_domain"/>
</dbReference>
<evidence type="ECO:0000313" key="11">
    <source>
        <dbReference type="EMBL" id="URD76190.1"/>
    </source>
</evidence>